<name>A0A368JFI5_9BACT</name>
<dbReference type="Pfam" id="PF00656">
    <property type="entry name" value="Peptidase_C14"/>
    <property type="match status" value="1"/>
</dbReference>
<dbReference type="PANTHER" id="PTHR22576">
    <property type="entry name" value="MUCOSA ASSOCIATED LYMPHOID TISSUE LYMPHOMA TRANSLOCATION PROTEIN 1/PARACASPASE"/>
    <property type="match status" value="1"/>
</dbReference>
<keyword evidence="4" id="KW-1185">Reference proteome</keyword>
<evidence type="ECO:0000313" key="4">
    <source>
        <dbReference type="Proteomes" id="UP000253383"/>
    </source>
</evidence>
<dbReference type="InterPro" id="IPR011600">
    <property type="entry name" value="Pept_C14_caspase"/>
</dbReference>
<dbReference type="EMBL" id="QOWE01000027">
    <property type="protein sequence ID" value="RCR66429.1"/>
    <property type="molecule type" value="Genomic_DNA"/>
</dbReference>
<dbReference type="Proteomes" id="UP000253383">
    <property type="component" value="Unassembled WGS sequence"/>
</dbReference>
<dbReference type="RefSeq" id="WP_114409102.1">
    <property type="nucleotide sequence ID" value="NZ_QOWE01000027.1"/>
</dbReference>
<comment type="caution">
    <text evidence="3">The sequence shown here is derived from an EMBL/GenBank/DDBJ whole genome shotgun (WGS) entry which is preliminary data.</text>
</comment>
<reference evidence="3 4" key="1">
    <citation type="submission" date="2018-07" db="EMBL/GenBank/DDBJ databases">
        <title>Genome analysis of Larkinella rosea.</title>
        <authorList>
            <person name="Zhou Z."/>
            <person name="Wang G."/>
        </authorList>
    </citation>
    <scope>NUCLEOTIDE SEQUENCE [LARGE SCALE GENOMIC DNA]</scope>
    <source>
        <strain evidence="4">zzj9</strain>
    </source>
</reference>
<gene>
    <name evidence="3" type="ORF">DUE52_26485</name>
</gene>
<sequence length="373" mass="41337">MKNTLHSLLLFLIISGTGMAQQPPAVSAQSDWVKLTKPPAVAPRITWRTPLARRVSESKSVYRLSVCIESAEPVTKLLFFHNDKEINGLQRGIIKVACGTEYAAEIQLVSGANEVYVVATNAAGTTTSETRLIINEPEKTEIAVKSTAPKRLALIIANGKYSKYPLKNPTNDGKAVKKQLESLGFAVTYKENLPLRELKTSFDTFLAELGNHNIGLFYYAGHGLMVNGENYVQPVDADPTAEPDVEFECYPLRRLVARMAGTNPKGSNVIFWDACRNNPYRSWHRGAGEPVFATVQPAVGTLIIYATEPGKAAYDGNEENGLFTSELVKHIGQPNVDIFEMVDRIDRGLEERGFKQPPYIEGRLRGKFFFQMP</sequence>
<evidence type="ECO:0000256" key="1">
    <source>
        <dbReference type="SAM" id="SignalP"/>
    </source>
</evidence>
<dbReference type="PANTHER" id="PTHR22576:SF37">
    <property type="entry name" value="MUCOSA-ASSOCIATED LYMPHOID TISSUE LYMPHOMA TRANSLOCATION PROTEIN 1"/>
    <property type="match status" value="1"/>
</dbReference>
<dbReference type="AlphaFoldDB" id="A0A368JFI5"/>
<evidence type="ECO:0000313" key="3">
    <source>
        <dbReference type="EMBL" id="RCR66429.1"/>
    </source>
</evidence>
<feature type="domain" description="Caspase family p20" evidence="2">
    <location>
        <begin position="149"/>
        <end position="223"/>
    </location>
</feature>
<evidence type="ECO:0000259" key="2">
    <source>
        <dbReference type="PROSITE" id="PS50208"/>
    </source>
</evidence>
<dbReference type="GO" id="GO:0004197">
    <property type="term" value="F:cysteine-type endopeptidase activity"/>
    <property type="evidence" value="ECO:0007669"/>
    <property type="project" value="InterPro"/>
</dbReference>
<dbReference type="InterPro" id="IPR029030">
    <property type="entry name" value="Caspase-like_dom_sf"/>
</dbReference>
<feature type="chain" id="PRO_5016645414" evidence="1">
    <location>
        <begin position="21"/>
        <end position="373"/>
    </location>
</feature>
<dbReference type="OrthoDB" id="9812126at2"/>
<accession>A0A368JFI5</accession>
<keyword evidence="1" id="KW-0732">Signal</keyword>
<dbReference type="SUPFAM" id="SSF52129">
    <property type="entry name" value="Caspase-like"/>
    <property type="match status" value="1"/>
</dbReference>
<dbReference type="InterPro" id="IPR001309">
    <property type="entry name" value="Pept_C14_p20"/>
</dbReference>
<dbReference type="PROSITE" id="PS50208">
    <property type="entry name" value="CASPASE_P20"/>
    <property type="match status" value="1"/>
</dbReference>
<protein>
    <submittedName>
        <fullName evidence="3">Caspase family protein</fullName>
    </submittedName>
</protein>
<proteinExistence type="predicted"/>
<dbReference type="Gene3D" id="3.40.50.1460">
    <property type="match status" value="1"/>
</dbReference>
<feature type="signal peptide" evidence="1">
    <location>
        <begin position="1"/>
        <end position="20"/>
    </location>
</feature>
<organism evidence="3 4">
    <name type="scientific">Larkinella punicea</name>
    <dbReference type="NCBI Taxonomy" id="2315727"/>
    <lineage>
        <taxon>Bacteria</taxon>
        <taxon>Pseudomonadati</taxon>
        <taxon>Bacteroidota</taxon>
        <taxon>Cytophagia</taxon>
        <taxon>Cytophagales</taxon>
        <taxon>Spirosomataceae</taxon>
        <taxon>Larkinella</taxon>
    </lineage>
</organism>
<dbReference type="GO" id="GO:0006508">
    <property type="term" value="P:proteolysis"/>
    <property type="evidence" value="ECO:0007669"/>
    <property type="project" value="InterPro"/>
</dbReference>
<dbReference type="InterPro" id="IPR052039">
    <property type="entry name" value="Caspase-related_regulators"/>
</dbReference>